<proteinExistence type="predicted"/>
<sequence length="93" mass="10609">MPSMVRKSVESFVHSLYELAEFFEFGAAKEEQIRDRIVIAIADSEVSMKLQLESESTLDEVIRMSCQNELVKKQSAEMRLKACYKKCSSPGEL</sequence>
<evidence type="ECO:0000313" key="2">
    <source>
        <dbReference type="Proteomes" id="UP001295444"/>
    </source>
</evidence>
<organism evidence="1 2">
    <name type="scientific">Pelobates cultripes</name>
    <name type="common">Western spadefoot toad</name>
    <dbReference type="NCBI Taxonomy" id="61616"/>
    <lineage>
        <taxon>Eukaryota</taxon>
        <taxon>Metazoa</taxon>
        <taxon>Chordata</taxon>
        <taxon>Craniata</taxon>
        <taxon>Vertebrata</taxon>
        <taxon>Euteleostomi</taxon>
        <taxon>Amphibia</taxon>
        <taxon>Batrachia</taxon>
        <taxon>Anura</taxon>
        <taxon>Pelobatoidea</taxon>
        <taxon>Pelobatidae</taxon>
        <taxon>Pelobates</taxon>
    </lineage>
</organism>
<keyword evidence="2" id="KW-1185">Reference proteome</keyword>
<name>A0AAD1SUV3_PELCU</name>
<dbReference type="EMBL" id="OW240919">
    <property type="protein sequence ID" value="CAH2311645.1"/>
    <property type="molecule type" value="Genomic_DNA"/>
</dbReference>
<evidence type="ECO:0000313" key="1">
    <source>
        <dbReference type="EMBL" id="CAH2311645.1"/>
    </source>
</evidence>
<dbReference type="Proteomes" id="UP001295444">
    <property type="component" value="Chromosome 08"/>
</dbReference>
<gene>
    <name evidence="1" type="ORF">PECUL_23A054934</name>
</gene>
<dbReference type="AlphaFoldDB" id="A0AAD1SUV3"/>
<feature type="non-terminal residue" evidence="1">
    <location>
        <position position="93"/>
    </location>
</feature>
<reference evidence="1" key="1">
    <citation type="submission" date="2022-03" db="EMBL/GenBank/DDBJ databases">
        <authorList>
            <person name="Alioto T."/>
            <person name="Alioto T."/>
            <person name="Gomez Garrido J."/>
        </authorList>
    </citation>
    <scope>NUCLEOTIDE SEQUENCE</scope>
</reference>
<accession>A0AAD1SUV3</accession>
<protein>
    <submittedName>
        <fullName evidence="1">Uncharacterized protein</fullName>
    </submittedName>
</protein>